<name>A0A9D9NJV2_9BACT</name>
<evidence type="ECO:0000259" key="2">
    <source>
        <dbReference type="PROSITE" id="PS51704"/>
    </source>
</evidence>
<proteinExistence type="predicted"/>
<dbReference type="PANTHER" id="PTHR46211">
    <property type="entry name" value="GLYCEROPHOSPHORYL DIESTER PHOSPHODIESTERASE"/>
    <property type="match status" value="1"/>
</dbReference>
<dbReference type="GO" id="GO:0006629">
    <property type="term" value="P:lipid metabolic process"/>
    <property type="evidence" value="ECO:0007669"/>
    <property type="project" value="InterPro"/>
</dbReference>
<feature type="chain" id="PRO_5038365896" evidence="1">
    <location>
        <begin position="22"/>
        <end position="258"/>
    </location>
</feature>
<dbReference type="PROSITE" id="PS50007">
    <property type="entry name" value="PIPLC_X_DOMAIN"/>
    <property type="match status" value="1"/>
</dbReference>
<accession>A0A9D9NJV2</accession>
<organism evidence="3 4">
    <name type="scientific">Candidatus Limisoma faecipullorum</name>
    <dbReference type="NCBI Taxonomy" id="2840854"/>
    <lineage>
        <taxon>Bacteria</taxon>
        <taxon>Pseudomonadati</taxon>
        <taxon>Bacteroidota</taxon>
        <taxon>Bacteroidia</taxon>
        <taxon>Bacteroidales</taxon>
        <taxon>Candidatus Limisoma</taxon>
    </lineage>
</organism>
<comment type="caution">
    <text evidence="3">The sequence shown here is derived from an EMBL/GenBank/DDBJ whole genome shotgun (WGS) entry which is preliminary data.</text>
</comment>
<dbReference type="Gene3D" id="3.20.20.190">
    <property type="entry name" value="Phosphatidylinositol (PI) phosphodiesterase"/>
    <property type="match status" value="1"/>
</dbReference>
<evidence type="ECO:0000313" key="4">
    <source>
        <dbReference type="Proteomes" id="UP000823598"/>
    </source>
</evidence>
<dbReference type="PROSITE" id="PS51704">
    <property type="entry name" value="GP_PDE"/>
    <property type="match status" value="1"/>
</dbReference>
<reference evidence="3" key="1">
    <citation type="submission" date="2020-10" db="EMBL/GenBank/DDBJ databases">
        <authorList>
            <person name="Gilroy R."/>
        </authorList>
    </citation>
    <scope>NUCLEOTIDE SEQUENCE</scope>
    <source>
        <strain evidence="3">6919</strain>
    </source>
</reference>
<gene>
    <name evidence="3" type="ORF">IAB88_01965</name>
</gene>
<dbReference type="GO" id="GO:0008081">
    <property type="term" value="F:phosphoric diester hydrolase activity"/>
    <property type="evidence" value="ECO:0007669"/>
    <property type="project" value="InterPro"/>
</dbReference>
<dbReference type="EMBL" id="JADIMC010000024">
    <property type="protein sequence ID" value="MBO8475743.1"/>
    <property type="molecule type" value="Genomic_DNA"/>
</dbReference>
<dbReference type="AlphaFoldDB" id="A0A9D9NJV2"/>
<feature type="signal peptide" evidence="1">
    <location>
        <begin position="1"/>
        <end position="21"/>
    </location>
</feature>
<dbReference type="PANTHER" id="PTHR46211:SF1">
    <property type="entry name" value="GLYCEROPHOSPHODIESTER PHOSPHODIESTERASE, CYTOPLASMIC"/>
    <property type="match status" value="1"/>
</dbReference>
<dbReference type="Pfam" id="PF03009">
    <property type="entry name" value="GDPD"/>
    <property type="match status" value="1"/>
</dbReference>
<evidence type="ECO:0000313" key="3">
    <source>
        <dbReference type="EMBL" id="MBO8475743.1"/>
    </source>
</evidence>
<feature type="domain" description="GP-PDE" evidence="2">
    <location>
        <begin position="23"/>
        <end position="251"/>
    </location>
</feature>
<dbReference type="InterPro" id="IPR030395">
    <property type="entry name" value="GP_PDE_dom"/>
</dbReference>
<dbReference type="InterPro" id="IPR017946">
    <property type="entry name" value="PLC-like_Pdiesterase_TIM-brl"/>
</dbReference>
<protein>
    <submittedName>
        <fullName evidence="3">Glycerophosphodiester phosphodiesterase</fullName>
    </submittedName>
</protein>
<dbReference type="Proteomes" id="UP000823598">
    <property type="component" value="Unassembled WGS sequence"/>
</dbReference>
<evidence type="ECO:0000256" key="1">
    <source>
        <dbReference type="SAM" id="SignalP"/>
    </source>
</evidence>
<reference evidence="3" key="2">
    <citation type="journal article" date="2021" name="PeerJ">
        <title>Extensive microbial diversity within the chicken gut microbiome revealed by metagenomics and culture.</title>
        <authorList>
            <person name="Gilroy R."/>
            <person name="Ravi A."/>
            <person name="Getino M."/>
            <person name="Pursley I."/>
            <person name="Horton D.L."/>
            <person name="Alikhan N.F."/>
            <person name="Baker D."/>
            <person name="Gharbi K."/>
            <person name="Hall N."/>
            <person name="Watson M."/>
            <person name="Adriaenssens E.M."/>
            <person name="Foster-Nyarko E."/>
            <person name="Jarju S."/>
            <person name="Secka A."/>
            <person name="Antonio M."/>
            <person name="Oren A."/>
            <person name="Chaudhuri R.R."/>
            <person name="La Ragione R."/>
            <person name="Hildebrand F."/>
            <person name="Pallen M.J."/>
        </authorList>
    </citation>
    <scope>NUCLEOTIDE SEQUENCE</scope>
    <source>
        <strain evidence="3">6919</strain>
    </source>
</reference>
<sequence length="258" mass="28340">MVMKKLVLSMVMAAVALGGIAATKVVAHRGYWKTGGSAQNSIAALVKADSIGCYGSEFDVWMSADGAIVVNHDPSFKGKRMEQTSFDELTALTLANGENLPSLEQYFDAARKCGTRLILELKVHSTPEREAEAVGKIVDMVKKYGYEDRMEYISFSLNACKEFVKQAPEGTPVLYLNGELSPAELKELGISGLDYHLSVLKKHPEWIEEAHKLGMVVNSWTIDNAADMVWLIEHGVDLITTNEPVVLKQLLSGTYGEK</sequence>
<dbReference type="SUPFAM" id="SSF51695">
    <property type="entry name" value="PLC-like phosphodiesterases"/>
    <property type="match status" value="1"/>
</dbReference>
<keyword evidence="1" id="KW-0732">Signal</keyword>